<keyword evidence="1" id="KW-1133">Transmembrane helix</keyword>
<feature type="transmembrane region" description="Helical" evidence="1">
    <location>
        <begin position="65"/>
        <end position="85"/>
    </location>
</feature>
<feature type="transmembrane region" description="Helical" evidence="1">
    <location>
        <begin position="210"/>
        <end position="233"/>
    </location>
</feature>
<comment type="caution">
    <text evidence="3">The sequence shown here is derived from an EMBL/GenBank/DDBJ whole genome shotgun (WGS) entry which is preliminary data.</text>
</comment>
<keyword evidence="1" id="KW-0812">Transmembrane</keyword>
<feature type="transmembrane region" description="Helical" evidence="1">
    <location>
        <begin position="124"/>
        <end position="142"/>
    </location>
</feature>
<reference evidence="3" key="1">
    <citation type="journal article" date="2020" name="mSystems">
        <title>Genome- and Community-Level Interaction Insights into Carbon Utilization and Element Cycling Functions of Hydrothermarchaeota in Hydrothermal Sediment.</title>
        <authorList>
            <person name="Zhou Z."/>
            <person name="Liu Y."/>
            <person name="Xu W."/>
            <person name="Pan J."/>
            <person name="Luo Z.H."/>
            <person name="Li M."/>
        </authorList>
    </citation>
    <scope>NUCLEOTIDE SEQUENCE [LARGE SCALE GENOMIC DNA]</scope>
    <source>
        <strain evidence="3">SpSt-488</strain>
    </source>
</reference>
<feature type="transmembrane region" description="Helical" evidence="1">
    <location>
        <begin position="7"/>
        <end position="27"/>
    </location>
</feature>
<proteinExistence type="predicted"/>
<evidence type="ECO:0000259" key="2">
    <source>
        <dbReference type="Pfam" id="PF00892"/>
    </source>
</evidence>
<feature type="transmembrane region" description="Helical" evidence="1">
    <location>
        <begin position="33"/>
        <end position="53"/>
    </location>
</feature>
<feature type="transmembrane region" description="Helical" evidence="1">
    <location>
        <begin position="179"/>
        <end position="198"/>
    </location>
</feature>
<name>A0A7C4GCY1_UNCW3</name>
<dbReference type="Pfam" id="PF00892">
    <property type="entry name" value="EamA"/>
    <property type="match status" value="2"/>
</dbReference>
<feature type="domain" description="EamA" evidence="2">
    <location>
        <begin position="14"/>
        <end position="137"/>
    </location>
</feature>
<dbReference type="SUPFAM" id="SSF103481">
    <property type="entry name" value="Multidrug resistance efflux transporter EmrE"/>
    <property type="match status" value="2"/>
</dbReference>
<protein>
    <submittedName>
        <fullName evidence="3">DMT family transporter</fullName>
    </submittedName>
</protein>
<dbReference type="EMBL" id="DSUT01000028">
    <property type="protein sequence ID" value="HGK27637.1"/>
    <property type="molecule type" value="Genomic_DNA"/>
</dbReference>
<organism evidence="3">
    <name type="scientific">candidate division WOR-3 bacterium</name>
    <dbReference type="NCBI Taxonomy" id="2052148"/>
    <lineage>
        <taxon>Bacteria</taxon>
        <taxon>Bacteria division WOR-3</taxon>
    </lineage>
</organism>
<keyword evidence="1" id="KW-0472">Membrane</keyword>
<feature type="transmembrane region" description="Helical" evidence="1">
    <location>
        <begin position="148"/>
        <end position="167"/>
    </location>
</feature>
<feature type="transmembrane region" description="Helical" evidence="1">
    <location>
        <begin position="240"/>
        <end position="260"/>
    </location>
</feature>
<feature type="transmembrane region" description="Helical" evidence="1">
    <location>
        <begin position="266"/>
        <end position="283"/>
    </location>
</feature>
<dbReference type="GO" id="GO:0016020">
    <property type="term" value="C:membrane"/>
    <property type="evidence" value="ECO:0007669"/>
    <property type="project" value="InterPro"/>
</dbReference>
<dbReference type="InterPro" id="IPR000620">
    <property type="entry name" value="EamA_dom"/>
</dbReference>
<feature type="domain" description="EamA" evidence="2">
    <location>
        <begin position="149"/>
        <end position="282"/>
    </location>
</feature>
<evidence type="ECO:0000256" key="1">
    <source>
        <dbReference type="SAM" id="Phobius"/>
    </source>
</evidence>
<feature type="transmembrane region" description="Helical" evidence="1">
    <location>
        <begin position="97"/>
        <end position="115"/>
    </location>
</feature>
<accession>A0A7C4GCY1</accession>
<gene>
    <name evidence="3" type="ORF">ENS41_01630</name>
</gene>
<dbReference type="InterPro" id="IPR037185">
    <property type="entry name" value="EmrE-like"/>
</dbReference>
<dbReference type="AlphaFoldDB" id="A0A7C4GCY1"/>
<dbReference type="PANTHER" id="PTHR22911">
    <property type="entry name" value="ACYL-MALONYL CONDENSING ENZYME-RELATED"/>
    <property type="match status" value="1"/>
</dbReference>
<evidence type="ECO:0000313" key="3">
    <source>
        <dbReference type="EMBL" id="HGK27637.1"/>
    </source>
</evidence>
<dbReference type="PANTHER" id="PTHR22911:SF76">
    <property type="entry name" value="EAMA DOMAIN-CONTAINING PROTEIN"/>
    <property type="match status" value="1"/>
</dbReference>
<sequence>MVSRWQVFSVLGLGVVAVSFASVLIRLSAAPSIVIAAGRMAVAAVVLSPFFWHRFGRSRRELGRLRWGAAVLPGLLLAAHFALWIESLNRTTVTSSVVLVAMNPIFAALLSAVLLREKPGLRTGLAIVLGVAGALVVAGPSLRSGISLSGNLLALGGALCAAGYLIAGRGLRSGLSLLSYIYIVYITAAIALIAIVLAGRVSLVAVPPRAWLFIVLLALGPQLVGHTSFNWALRFLPAPVVAMAVLGEPVGTTLLAWALLRQAPTGLELLGGAVVCAGIYLAATDVHVAAIRDAG</sequence>